<dbReference type="PANTHER" id="PTHR31490:SF1">
    <property type="entry name" value="ENDO-1,4-BETA-XYLANASE 1"/>
    <property type="match status" value="1"/>
</dbReference>
<keyword evidence="9" id="KW-1185">Reference proteome</keyword>
<evidence type="ECO:0000256" key="3">
    <source>
        <dbReference type="ARBA" id="ARBA00022801"/>
    </source>
</evidence>
<dbReference type="SMART" id="SM00633">
    <property type="entry name" value="Glyco_10"/>
    <property type="match status" value="1"/>
</dbReference>
<keyword evidence="6" id="KW-0732">Signal</keyword>
<sequence>MKSYLPLGVVFLLAARWISGQELLQNPGFESLTGWECWDPVNCSLSDERHSGEHGLAVTNRQQDWHGPTQYIQTTPGHVYEVSGYIKLLNGDDQNGVRVDLQLDIEYTDGSHDYKSAASKSRVKPSDGWIQVLGAFTAPTKEEGELLRNGGFEYMGDWDCWDPVVCTLVNDKHSGQHSFQITARQQTWMGPSQYVNVTAGHVYAATGYVKLLNDKEGQVTGQKVDMVVAFTFTDNSNDYETAGSHSGAKVADGWIRVTGSVKAPTTKPIKSARFYFQGPDPSINFLVDQASLKDLGAPETAIINFDNSIEKIRKSNITLRLSTSSHFNSHDVTIHLVQMNKSFPFGTAVAAGKYNDPQMTKYRDFIHGHFNWAVPENALKWYSIEPNQGHRNFKPALDLIHGLRAHGLKVRGHNLVWSVDQYVQNWVQQLPPDELRVTVKAHIEDTMNVTRGLLEHWDVNNENLHGQFFQNRLNDTDYNLELFRIARAADPKPKLFLNDYNVDYLHQALQFKAAEVGLYGLGVQCHFGENQEPDGFLIKQRLDTLAEAGLPIWATELDVVAEDANKRADLYEIALKAFYAHPSVEGIMFWGFWDQSHWRGEKASLVTGSNLEPNAAGQRVLDLFERQWMTDKLVAFNTTNHVTVRGFQGDYQLHVLYKGEELKNLTQSFTLGKSAHTININVH</sequence>
<dbReference type="InterPro" id="IPR003305">
    <property type="entry name" value="CenC_carb-bd"/>
</dbReference>
<evidence type="ECO:0000256" key="4">
    <source>
        <dbReference type="ARBA" id="ARBA00023277"/>
    </source>
</evidence>
<evidence type="ECO:0000256" key="1">
    <source>
        <dbReference type="ARBA" id="ARBA00007495"/>
    </source>
</evidence>
<evidence type="ECO:0000313" key="8">
    <source>
        <dbReference type="EMBL" id="PVD26383.1"/>
    </source>
</evidence>
<dbReference type="Pfam" id="PF00331">
    <property type="entry name" value="Glyco_hydro_10"/>
    <property type="match status" value="1"/>
</dbReference>
<dbReference type="GO" id="GO:0000272">
    <property type="term" value="P:polysaccharide catabolic process"/>
    <property type="evidence" value="ECO:0007669"/>
    <property type="project" value="UniProtKB-KW"/>
</dbReference>
<keyword evidence="2" id="KW-0677">Repeat</keyword>
<feature type="signal peptide" evidence="6">
    <location>
        <begin position="1"/>
        <end position="20"/>
    </location>
</feature>
<dbReference type="PROSITE" id="PS51760">
    <property type="entry name" value="GH10_2"/>
    <property type="match status" value="1"/>
</dbReference>
<feature type="domain" description="GH10" evidence="7">
    <location>
        <begin position="353"/>
        <end position="623"/>
    </location>
</feature>
<dbReference type="InterPro" id="IPR001000">
    <property type="entry name" value="GH10_dom"/>
</dbReference>
<dbReference type="InterPro" id="IPR008979">
    <property type="entry name" value="Galactose-bd-like_sf"/>
</dbReference>
<dbReference type="PANTHER" id="PTHR31490">
    <property type="entry name" value="GLYCOSYL HYDROLASE"/>
    <property type="match status" value="1"/>
</dbReference>
<dbReference type="SUPFAM" id="SSF51445">
    <property type="entry name" value="(Trans)glycosidases"/>
    <property type="match status" value="1"/>
</dbReference>
<dbReference type="Gene3D" id="2.60.120.260">
    <property type="entry name" value="Galactose-binding domain-like"/>
    <property type="match status" value="2"/>
</dbReference>
<evidence type="ECO:0000256" key="5">
    <source>
        <dbReference type="ARBA" id="ARBA00023326"/>
    </source>
</evidence>
<dbReference type="GO" id="GO:0031176">
    <property type="term" value="F:endo-1,4-beta-xylanase activity"/>
    <property type="evidence" value="ECO:0007669"/>
    <property type="project" value="UniProtKB-ARBA"/>
</dbReference>
<accession>A0A2T7NZ22</accession>
<dbReference type="Proteomes" id="UP000245119">
    <property type="component" value="Linkage Group LG8"/>
</dbReference>
<dbReference type="AlphaFoldDB" id="A0A2T7NZ22"/>
<dbReference type="Gene3D" id="3.20.20.80">
    <property type="entry name" value="Glycosidases"/>
    <property type="match status" value="1"/>
</dbReference>
<reference evidence="8 9" key="1">
    <citation type="submission" date="2018-04" db="EMBL/GenBank/DDBJ databases">
        <title>The genome of golden apple snail Pomacea canaliculata provides insight into stress tolerance and invasive adaptation.</title>
        <authorList>
            <person name="Liu C."/>
            <person name="Liu B."/>
            <person name="Ren Y."/>
            <person name="Zhang Y."/>
            <person name="Wang H."/>
            <person name="Li S."/>
            <person name="Jiang F."/>
            <person name="Yin L."/>
            <person name="Zhang G."/>
            <person name="Qian W."/>
            <person name="Fan W."/>
        </authorList>
    </citation>
    <scope>NUCLEOTIDE SEQUENCE [LARGE SCALE GENOMIC DNA]</scope>
    <source>
        <strain evidence="8">SZHN2017</strain>
        <tissue evidence="8">Muscle</tissue>
    </source>
</reference>
<keyword evidence="5" id="KW-0624">Polysaccharide degradation</keyword>
<protein>
    <recommendedName>
        <fullName evidence="7">GH10 domain-containing protein</fullName>
    </recommendedName>
</protein>
<dbReference type="InterPro" id="IPR017853">
    <property type="entry name" value="GH"/>
</dbReference>
<evidence type="ECO:0000313" key="9">
    <source>
        <dbReference type="Proteomes" id="UP000245119"/>
    </source>
</evidence>
<keyword evidence="4" id="KW-0119">Carbohydrate metabolism</keyword>
<comment type="caution">
    <text evidence="8">The sequence shown here is derived from an EMBL/GenBank/DDBJ whole genome shotgun (WGS) entry which is preliminary data.</text>
</comment>
<feature type="chain" id="PRO_5015650724" description="GH10 domain-containing protein" evidence="6">
    <location>
        <begin position="21"/>
        <end position="683"/>
    </location>
</feature>
<dbReference type="InterPro" id="IPR044846">
    <property type="entry name" value="GH10"/>
</dbReference>
<name>A0A2T7NZ22_POMCA</name>
<proteinExistence type="inferred from homology"/>
<dbReference type="EMBL" id="PZQS01000008">
    <property type="protein sequence ID" value="PVD26383.1"/>
    <property type="molecule type" value="Genomic_DNA"/>
</dbReference>
<dbReference type="Pfam" id="PF02018">
    <property type="entry name" value="CBM_4_9"/>
    <property type="match status" value="2"/>
</dbReference>
<evidence type="ECO:0000259" key="7">
    <source>
        <dbReference type="PROSITE" id="PS51760"/>
    </source>
</evidence>
<dbReference type="OrthoDB" id="1719965at2759"/>
<keyword evidence="3" id="KW-0378">Hydrolase</keyword>
<organism evidence="8 9">
    <name type="scientific">Pomacea canaliculata</name>
    <name type="common">Golden apple snail</name>
    <dbReference type="NCBI Taxonomy" id="400727"/>
    <lineage>
        <taxon>Eukaryota</taxon>
        <taxon>Metazoa</taxon>
        <taxon>Spiralia</taxon>
        <taxon>Lophotrochozoa</taxon>
        <taxon>Mollusca</taxon>
        <taxon>Gastropoda</taxon>
        <taxon>Caenogastropoda</taxon>
        <taxon>Architaenioglossa</taxon>
        <taxon>Ampullarioidea</taxon>
        <taxon>Ampullariidae</taxon>
        <taxon>Pomacea</taxon>
    </lineage>
</organism>
<comment type="similarity">
    <text evidence="1">Belongs to the glycosyl hydrolase 10 (cellulase F) family.</text>
</comment>
<dbReference type="SUPFAM" id="SSF49785">
    <property type="entry name" value="Galactose-binding domain-like"/>
    <property type="match status" value="2"/>
</dbReference>
<evidence type="ECO:0000256" key="2">
    <source>
        <dbReference type="ARBA" id="ARBA00022737"/>
    </source>
</evidence>
<gene>
    <name evidence="8" type="ORF">C0Q70_14057</name>
</gene>
<evidence type="ECO:0000256" key="6">
    <source>
        <dbReference type="SAM" id="SignalP"/>
    </source>
</evidence>